<protein>
    <submittedName>
        <fullName evidence="1">Uncharacterized protein</fullName>
    </submittedName>
</protein>
<reference evidence="2" key="1">
    <citation type="submission" date="2017-06" db="EMBL/GenBank/DDBJ databases">
        <title>FDA dAtabase for Regulatory Grade micrObial Sequences (FDA-ARGOS): Supporting development and validation of Infectious Disease Dx tests.</title>
        <authorList>
            <person name="Minogue T."/>
            <person name="Wolcott M."/>
            <person name="Wasieloski L."/>
            <person name="Aguilar W."/>
            <person name="Moore D."/>
            <person name="Tallon L."/>
            <person name="Sadzewicz L."/>
            <person name="Sengamalay N."/>
            <person name="Ott S."/>
            <person name="Godinez A."/>
            <person name="Nagaraj S."/>
            <person name="Nadendla S."/>
            <person name="Geyer C."/>
            <person name="Sichtig H."/>
        </authorList>
    </citation>
    <scope>NUCLEOTIDE SEQUENCE [LARGE SCALE GENOMIC DNA]</scope>
    <source>
        <strain evidence="2">FDAARGOS_289</strain>
    </source>
</reference>
<dbReference type="AlphaFoldDB" id="A0A1Z3U558"/>
<proteinExistence type="predicted"/>
<organism evidence="1 2">
    <name type="scientific">Brevundimonas vesicularis</name>
    <name type="common">Pseudomonas vesicularis</name>
    <dbReference type="NCBI Taxonomy" id="41276"/>
    <lineage>
        <taxon>Bacteria</taxon>
        <taxon>Pseudomonadati</taxon>
        <taxon>Pseudomonadota</taxon>
        <taxon>Alphaproteobacteria</taxon>
        <taxon>Caulobacterales</taxon>
        <taxon>Caulobacteraceae</taxon>
        <taxon>Brevundimonas</taxon>
    </lineage>
</organism>
<accession>A0A1Z3U558</accession>
<name>A0A1Z3U558_BREVE</name>
<dbReference type="Proteomes" id="UP000197050">
    <property type="component" value="Chromosome"/>
</dbReference>
<dbReference type="EMBL" id="CP022048">
    <property type="protein sequence ID" value="ASE38385.1"/>
    <property type="molecule type" value="Genomic_DNA"/>
</dbReference>
<sequence>MAGLRALIARARRLEAAKVHPILAALGGETGWAALQSDFKAGIDDGRYDSRDMPVVIASIGLWLKLP</sequence>
<evidence type="ECO:0000313" key="1">
    <source>
        <dbReference type="EMBL" id="ASE38385.1"/>
    </source>
</evidence>
<gene>
    <name evidence="1" type="ORF">CEP68_02065</name>
</gene>
<dbReference type="KEGG" id="bvc:CEP68_02065"/>
<evidence type="ECO:0000313" key="2">
    <source>
        <dbReference type="Proteomes" id="UP000197050"/>
    </source>
</evidence>